<sequence length="147" mass="16934">MTLDTVDKNEAVELAKQTSLDEVNVEVVEEIARETAVSLSNDDFKELADQAEHRSIESSDSEEEQKELSTEFLKASLTTVTEIMDQFIENNSNFYRNSKARRGVMDVLSTYQQLLTEWKRKTQITLDTFLIKRQKIGDTEKIECSEM</sequence>
<organism evidence="2 3">
    <name type="scientific">Trichonephila clavipes</name>
    <name type="common">Golden silk orbweaver</name>
    <name type="synonym">Nephila clavipes</name>
    <dbReference type="NCBI Taxonomy" id="2585209"/>
    <lineage>
        <taxon>Eukaryota</taxon>
        <taxon>Metazoa</taxon>
        <taxon>Ecdysozoa</taxon>
        <taxon>Arthropoda</taxon>
        <taxon>Chelicerata</taxon>
        <taxon>Arachnida</taxon>
        <taxon>Araneae</taxon>
        <taxon>Araneomorphae</taxon>
        <taxon>Entelegynae</taxon>
        <taxon>Araneoidea</taxon>
        <taxon>Nephilidae</taxon>
        <taxon>Trichonephila</taxon>
    </lineage>
</organism>
<dbReference type="AlphaFoldDB" id="A0A8X6V7A5"/>
<dbReference type="Proteomes" id="UP000887159">
    <property type="component" value="Unassembled WGS sequence"/>
</dbReference>
<dbReference type="EMBL" id="BMAU01021275">
    <property type="protein sequence ID" value="GFY07522.1"/>
    <property type="molecule type" value="Genomic_DNA"/>
</dbReference>
<comment type="caution">
    <text evidence="2">The sequence shown here is derived from an EMBL/GenBank/DDBJ whole genome shotgun (WGS) entry which is preliminary data.</text>
</comment>
<name>A0A8X6V7A5_TRICX</name>
<keyword evidence="3" id="KW-1185">Reference proteome</keyword>
<feature type="region of interest" description="Disordered" evidence="1">
    <location>
        <begin position="48"/>
        <end position="68"/>
    </location>
</feature>
<proteinExistence type="predicted"/>
<evidence type="ECO:0000256" key="1">
    <source>
        <dbReference type="SAM" id="MobiDB-lite"/>
    </source>
</evidence>
<protein>
    <submittedName>
        <fullName evidence="2">Uncharacterized protein</fullName>
    </submittedName>
</protein>
<evidence type="ECO:0000313" key="3">
    <source>
        <dbReference type="Proteomes" id="UP000887159"/>
    </source>
</evidence>
<gene>
    <name evidence="2" type="ORF">TNCV_3650291</name>
</gene>
<evidence type="ECO:0000313" key="2">
    <source>
        <dbReference type="EMBL" id="GFY07522.1"/>
    </source>
</evidence>
<accession>A0A8X6V7A5</accession>
<reference evidence="2" key="1">
    <citation type="submission" date="2020-08" db="EMBL/GenBank/DDBJ databases">
        <title>Multicomponent nature underlies the extraordinary mechanical properties of spider dragline silk.</title>
        <authorList>
            <person name="Kono N."/>
            <person name="Nakamura H."/>
            <person name="Mori M."/>
            <person name="Yoshida Y."/>
            <person name="Ohtoshi R."/>
            <person name="Malay A.D."/>
            <person name="Moran D.A.P."/>
            <person name="Tomita M."/>
            <person name="Numata K."/>
            <person name="Arakawa K."/>
        </authorList>
    </citation>
    <scope>NUCLEOTIDE SEQUENCE</scope>
</reference>
<feature type="compositionally biased region" description="Basic and acidic residues" evidence="1">
    <location>
        <begin position="48"/>
        <end position="57"/>
    </location>
</feature>